<gene>
    <name evidence="1" type="ORF">MILVUS5_LOCUS12080</name>
</gene>
<sequence>MDTYDGSSDPDEHIENLEALLEYRNVRGSIKCKMFPTTLRKGALVWYKSLPPGSIDCWPELCARFEAHFTPSRRHPKTEATLEAIIQGETESSRSYLERFIKAAVEMKIEERMKLYLLDRGLRRDSDFAKAVGIEKPRTLDAFFEKAQKYIAYEEKQVAIDLRRPKGHEKSKSYEKDEARTSRRGNERRKEDKIKDSKPPRGKFIGYILR</sequence>
<name>A0ACB0JEG3_TRIPR</name>
<protein>
    <submittedName>
        <fullName evidence="1">Uncharacterized protein</fullName>
    </submittedName>
</protein>
<comment type="caution">
    <text evidence="1">The sequence shown here is derived from an EMBL/GenBank/DDBJ whole genome shotgun (WGS) entry which is preliminary data.</text>
</comment>
<organism evidence="1 2">
    <name type="scientific">Trifolium pratense</name>
    <name type="common">Red clover</name>
    <dbReference type="NCBI Taxonomy" id="57577"/>
    <lineage>
        <taxon>Eukaryota</taxon>
        <taxon>Viridiplantae</taxon>
        <taxon>Streptophyta</taxon>
        <taxon>Embryophyta</taxon>
        <taxon>Tracheophyta</taxon>
        <taxon>Spermatophyta</taxon>
        <taxon>Magnoliopsida</taxon>
        <taxon>eudicotyledons</taxon>
        <taxon>Gunneridae</taxon>
        <taxon>Pentapetalae</taxon>
        <taxon>rosids</taxon>
        <taxon>fabids</taxon>
        <taxon>Fabales</taxon>
        <taxon>Fabaceae</taxon>
        <taxon>Papilionoideae</taxon>
        <taxon>50 kb inversion clade</taxon>
        <taxon>NPAAA clade</taxon>
        <taxon>Hologalegina</taxon>
        <taxon>IRL clade</taxon>
        <taxon>Trifolieae</taxon>
        <taxon>Trifolium</taxon>
    </lineage>
</organism>
<dbReference type="EMBL" id="CASHSV030000034">
    <property type="protein sequence ID" value="CAJ2642641.1"/>
    <property type="molecule type" value="Genomic_DNA"/>
</dbReference>
<evidence type="ECO:0000313" key="2">
    <source>
        <dbReference type="Proteomes" id="UP001177021"/>
    </source>
</evidence>
<evidence type="ECO:0000313" key="1">
    <source>
        <dbReference type="EMBL" id="CAJ2642641.1"/>
    </source>
</evidence>
<accession>A0ACB0JEG3</accession>
<keyword evidence="2" id="KW-1185">Reference proteome</keyword>
<dbReference type="Proteomes" id="UP001177021">
    <property type="component" value="Unassembled WGS sequence"/>
</dbReference>
<proteinExistence type="predicted"/>
<reference evidence="1" key="1">
    <citation type="submission" date="2023-10" db="EMBL/GenBank/DDBJ databases">
        <authorList>
            <person name="Rodriguez Cubillos JULIANA M."/>
            <person name="De Vega J."/>
        </authorList>
    </citation>
    <scope>NUCLEOTIDE SEQUENCE</scope>
</reference>